<dbReference type="InterPro" id="IPR019225">
    <property type="entry name" value="DUF2155"/>
</dbReference>
<organism evidence="1 2">
    <name type="scientific">Parasulfitobacter algicola</name>
    <dbReference type="NCBI Taxonomy" id="2614809"/>
    <lineage>
        <taxon>Bacteria</taxon>
        <taxon>Pseudomonadati</taxon>
        <taxon>Pseudomonadota</taxon>
        <taxon>Alphaproteobacteria</taxon>
        <taxon>Rhodobacterales</taxon>
        <taxon>Roseobacteraceae</taxon>
        <taxon>Parasulfitobacter</taxon>
    </lineage>
</organism>
<dbReference type="Pfam" id="PF09923">
    <property type="entry name" value="DUF2155"/>
    <property type="match status" value="1"/>
</dbReference>
<dbReference type="Proteomes" id="UP000777935">
    <property type="component" value="Unassembled WGS sequence"/>
</dbReference>
<comment type="caution">
    <text evidence="1">The sequence shown here is derived from an EMBL/GenBank/DDBJ whole genome shotgun (WGS) entry which is preliminary data.</text>
</comment>
<evidence type="ECO:0000313" key="1">
    <source>
        <dbReference type="EMBL" id="NSX55253.1"/>
    </source>
</evidence>
<dbReference type="EMBL" id="JABUFE010000005">
    <property type="protein sequence ID" value="NSX55253.1"/>
    <property type="molecule type" value="Genomic_DNA"/>
</dbReference>
<proteinExistence type="predicted"/>
<evidence type="ECO:0000313" key="2">
    <source>
        <dbReference type="Proteomes" id="UP000777935"/>
    </source>
</evidence>
<name>A0ABX2IYE3_9RHOB</name>
<accession>A0ABX2IYE3</accession>
<sequence>MLRALDKVNGTVIDIEMSQGQTRRYGLLEITMQECRFPTDDPSGNAYVLMTIREVNAEAPVFQGWMVASSPALNALDHARYDVWPLRCITS</sequence>
<keyword evidence="2" id="KW-1185">Reference proteome</keyword>
<reference evidence="1 2" key="1">
    <citation type="submission" date="2020-06" db="EMBL/GenBank/DDBJ databases">
        <title>Sulfitobacter algicola sp. nov., isolated from green algae.</title>
        <authorList>
            <person name="Wang C."/>
        </authorList>
    </citation>
    <scope>NUCLEOTIDE SEQUENCE [LARGE SCALE GENOMIC DNA]</scope>
    <source>
        <strain evidence="1 2">1151</strain>
    </source>
</reference>
<protein>
    <submittedName>
        <fullName evidence="1">DUF2155 domain-containing protein</fullName>
    </submittedName>
</protein>
<gene>
    <name evidence="1" type="ORF">HRQ87_10600</name>
</gene>